<gene>
    <name evidence="13" type="primary">GPI13</name>
    <name evidence="13" type="ORF">HK103_001305</name>
</gene>
<feature type="transmembrane region" description="Helical" evidence="12">
    <location>
        <begin position="1013"/>
        <end position="1031"/>
    </location>
</feature>
<reference evidence="13" key="1">
    <citation type="submission" date="2020-05" db="EMBL/GenBank/DDBJ databases">
        <title>Phylogenomic resolution of chytrid fungi.</title>
        <authorList>
            <person name="Stajich J.E."/>
            <person name="Amses K."/>
            <person name="Simmons R."/>
            <person name="Seto K."/>
            <person name="Myers J."/>
            <person name="Bonds A."/>
            <person name="Quandt C.A."/>
            <person name="Barry K."/>
            <person name="Liu P."/>
            <person name="Grigoriev I."/>
            <person name="Longcore J.E."/>
            <person name="James T.Y."/>
        </authorList>
    </citation>
    <scope>NUCLEOTIDE SEQUENCE</scope>
    <source>
        <strain evidence="13">PLAUS21</strain>
    </source>
</reference>
<sequence>MPALAEPVLALQIGNLQKLTVDHDLSTVWNLFTKCKDSLENGHRLWYRSCHPPANKKQINPISSLSQPMEKNLKVDLSVPVIPPFQQKEVAAPIQVKAPAVQNFEIAAASLMGPVVPEFTSVPQRNVLVKPVPTRPTPAPVTINQVSKPVDIKPVSTVATKPKTRSPPKERSRATFFISESQSSHSTIGSYRSNYSEDDDSDLESDISGDSYVEAPTLFLKNCKSNLPIKRASLLSVAIQRQAFRRSQSHNTQIDTLPQDIPQPIYSQDIDISPSLKENLAWDHARPFNTTAKVEGRRHLDSTPISSSFNYWYNKTLLVMIDALRFDFIKYKPGIARDAPHYINKVPVIHELLTTQPKNSLLFRGLADPPTTTLQRLMAIVTGALPTLVDAGSNFEGASLKEDNILEKILLRNQRIVSLGDDTWDRLFPSGFNESHFFPSFDVWDLHTVDEGVLSYLWPMLDKPSHDWGFLIAHFLGVDHAGHRYGPGHYQMGEKLAQMDRVLRMLFEKVHEDTLVIVMGDHGMDQKGDRKYGGDSDPEMDAALFFYSKKPLITGTKDYYNSLQQIIKQTKGLDEGFEKFSEWKGHRTVQQIDLVPTISLLMGLNIPYGNLGSIIPEFFIDSDLNLLLEATRLNAQQMETYLDAYSELRSDAKLAFTKSRNLYKQATEMEGKQDISTVIAYTHFLRQTLLVARNIWSRFEPTLMIMGILVLILSFLVSLAMYFKKMGLKKPLIIGAFSSLVGLFSPIRSICYPGLDADALTIKPVHEMLFFATFSFCIAIFFNMKSIQFDLLSKYSLLGMVIVLLYVSCVGSDSFTIFEDFAILHFIQFIHVAMLYMSFNLKSQKLFMQRQILICAVLTRIMSFVTLCRPDQGPYCLATFNASPTSSVSAIWTPIALMVLNVLVIYEIRKNKKSLKFANIATLSIMSVTIYWILDTLENHSLISPTFIKNIFVYIYWPTIGYLFYTVPKTDTNILTLYYIFLSMFQKPMGGVVLALGYFYFISLKIINRNWPLNYLVYPQGFLIGQLIFYSTGHQNTLPSVQYEIGFIGITTANYLLSPIFISLNTFAGPIFGSVATNNWNILRMISGTALMTTVIFTFHFSRHSQAFRVWGPKFLFFAGGHTISSILNIVNGFVQIDDQIETDFKNE</sequence>
<evidence type="ECO:0000256" key="3">
    <source>
        <dbReference type="ARBA" id="ARBA00008695"/>
    </source>
</evidence>
<evidence type="ECO:0000256" key="4">
    <source>
        <dbReference type="ARBA" id="ARBA00022502"/>
    </source>
</evidence>
<keyword evidence="5" id="KW-0808">Transferase</keyword>
<feature type="transmembrane region" description="Helical" evidence="12">
    <location>
        <begin position="796"/>
        <end position="815"/>
    </location>
</feature>
<organism evidence="13 14">
    <name type="scientific">Boothiomyces macroporosus</name>
    <dbReference type="NCBI Taxonomy" id="261099"/>
    <lineage>
        <taxon>Eukaryota</taxon>
        <taxon>Fungi</taxon>
        <taxon>Fungi incertae sedis</taxon>
        <taxon>Chytridiomycota</taxon>
        <taxon>Chytridiomycota incertae sedis</taxon>
        <taxon>Chytridiomycetes</taxon>
        <taxon>Rhizophydiales</taxon>
        <taxon>Terramycetaceae</taxon>
        <taxon>Boothiomyces</taxon>
    </lineage>
</organism>
<feature type="transmembrane region" description="Helical" evidence="12">
    <location>
        <begin position="767"/>
        <end position="784"/>
    </location>
</feature>
<dbReference type="Pfam" id="PF01663">
    <property type="entry name" value="Phosphodiest"/>
    <property type="match status" value="1"/>
</dbReference>
<evidence type="ECO:0000256" key="2">
    <source>
        <dbReference type="ARBA" id="ARBA00004687"/>
    </source>
</evidence>
<keyword evidence="14" id="KW-1185">Reference proteome</keyword>
<keyword evidence="8 12" id="KW-1133">Transmembrane helix</keyword>
<comment type="caution">
    <text evidence="13">The sequence shown here is derived from an EMBL/GenBank/DDBJ whole genome shotgun (WGS) entry which is preliminary data.</text>
</comment>
<evidence type="ECO:0000256" key="7">
    <source>
        <dbReference type="ARBA" id="ARBA00022824"/>
    </source>
</evidence>
<evidence type="ECO:0000256" key="8">
    <source>
        <dbReference type="ARBA" id="ARBA00022989"/>
    </source>
</evidence>
<feature type="transmembrane region" description="Helical" evidence="12">
    <location>
        <begin position="703"/>
        <end position="723"/>
    </location>
</feature>
<proteinExistence type="inferred from homology"/>
<evidence type="ECO:0000256" key="5">
    <source>
        <dbReference type="ARBA" id="ARBA00022679"/>
    </source>
</evidence>
<feature type="transmembrane region" description="Helical" evidence="12">
    <location>
        <begin position="1082"/>
        <end position="1101"/>
    </location>
</feature>
<feature type="transmembrane region" description="Helical" evidence="12">
    <location>
        <begin position="1043"/>
        <end position="1062"/>
    </location>
</feature>
<evidence type="ECO:0000256" key="9">
    <source>
        <dbReference type="ARBA" id="ARBA00023136"/>
    </source>
</evidence>
<comment type="subcellular location">
    <subcellularLocation>
        <location evidence="1">Endoplasmic reticulum membrane</location>
        <topology evidence="1">Multi-pass membrane protein</topology>
    </subcellularLocation>
</comment>
<evidence type="ECO:0000256" key="10">
    <source>
        <dbReference type="ARBA" id="ARBA00023180"/>
    </source>
</evidence>
<feature type="transmembrane region" description="Helical" evidence="12">
    <location>
        <begin position="977"/>
        <end position="1001"/>
    </location>
</feature>
<dbReference type="GO" id="GO:0006506">
    <property type="term" value="P:GPI anchor biosynthetic process"/>
    <property type="evidence" value="ECO:0007669"/>
    <property type="project" value="UniProtKB-KW"/>
</dbReference>
<feature type="transmembrane region" description="Helical" evidence="12">
    <location>
        <begin position="917"/>
        <end position="934"/>
    </location>
</feature>
<keyword evidence="6 12" id="KW-0812">Transmembrane</keyword>
<keyword evidence="10" id="KW-0325">Glycoprotein</keyword>
<dbReference type="CDD" id="cd16023">
    <property type="entry name" value="GPI_EPT_3"/>
    <property type="match status" value="1"/>
</dbReference>
<feature type="transmembrane region" description="Helical" evidence="12">
    <location>
        <begin position="732"/>
        <end position="755"/>
    </location>
</feature>
<keyword evidence="4" id="KW-0337">GPI-anchor biosynthesis</keyword>
<dbReference type="Proteomes" id="UP001210925">
    <property type="component" value="Unassembled WGS sequence"/>
</dbReference>
<dbReference type="GO" id="GO:0051377">
    <property type="term" value="F:mannose-ethanolamine phosphotransferase activity"/>
    <property type="evidence" value="ECO:0007669"/>
    <property type="project" value="InterPro"/>
</dbReference>
<evidence type="ECO:0000313" key="13">
    <source>
        <dbReference type="EMBL" id="KAJ3252750.1"/>
    </source>
</evidence>
<feature type="transmembrane region" description="Helical" evidence="12">
    <location>
        <begin position="887"/>
        <end position="905"/>
    </location>
</feature>
<feature type="region of interest" description="Disordered" evidence="11">
    <location>
        <begin position="158"/>
        <end position="181"/>
    </location>
</feature>
<accession>A0AAD5Y556</accession>
<feature type="transmembrane region" description="Helical" evidence="12">
    <location>
        <begin position="851"/>
        <end position="867"/>
    </location>
</feature>
<dbReference type="EMBL" id="JADGKB010000131">
    <property type="protein sequence ID" value="KAJ3252750.1"/>
    <property type="molecule type" value="Genomic_DNA"/>
</dbReference>
<name>A0AAD5Y556_9FUNG</name>
<feature type="transmembrane region" description="Helical" evidence="12">
    <location>
        <begin position="821"/>
        <end position="839"/>
    </location>
</feature>
<keyword evidence="7" id="KW-0256">Endoplasmic reticulum</keyword>
<protein>
    <submittedName>
        <fullName evidence="13">Mannose-ethanolamine phosphotransferase gpi13</fullName>
    </submittedName>
</protein>
<evidence type="ECO:0000256" key="6">
    <source>
        <dbReference type="ARBA" id="ARBA00022692"/>
    </source>
</evidence>
<feature type="transmembrane region" description="Helical" evidence="12">
    <location>
        <begin position="946"/>
        <end position="965"/>
    </location>
</feature>
<comment type="similarity">
    <text evidence="3">Belongs to the PIGG/PIGN/PIGO family. PIGO subfamily.</text>
</comment>
<evidence type="ECO:0000313" key="14">
    <source>
        <dbReference type="Proteomes" id="UP001210925"/>
    </source>
</evidence>
<keyword evidence="9 12" id="KW-0472">Membrane</keyword>
<dbReference type="GO" id="GO:0005789">
    <property type="term" value="C:endoplasmic reticulum membrane"/>
    <property type="evidence" value="ECO:0007669"/>
    <property type="project" value="UniProtKB-SubCell"/>
</dbReference>
<dbReference type="InterPro" id="IPR037675">
    <property type="entry name" value="PIG-O_N"/>
</dbReference>
<dbReference type="InterPro" id="IPR017850">
    <property type="entry name" value="Alkaline_phosphatase_core_sf"/>
</dbReference>
<comment type="pathway">
    <text evidence="2">Glycolipid biosynthesis; glycosylphosphatidylinositol-anchor biosynthesis.</text>
</comment>
<dbReference type="AlphaFoldDB" id="A0AAD5Y556"/>
<evidence type="ECO:0000256" key="1">
    <source>
        <dbReference type="ARBA" id="ARBA00004477"/>
    </source>
</evidence>
<dbReference type="SUPFAM" id="SSF53649">
    <property type="entry name" value="Alkaline phosphatase-like"/>
    <property type="match status" value="1"/>
</dbReference>
<dbReference type="InterPro" id="IPR039524">
    <property type="entry name" value="PIGO/GPI13"/>
</dbReference>
<dbReference type="InterPro" id="IPR002591">
    <property type="entry name" value="Phosphodiest/P_Trfase"/>
</dbReference>
<evidence type="ECO:0000256" key="12">
    <source>
        <dbReference type="SAM" id="Phobius"/>
    </source>
</evidence>
<dbReference type="Gene3D" id="3.40.720.10">
    <property type="entry name" value="Alkaline Phosphatase, subunit A"/>
    <property type="match status" value="1"/>
</dbReference>
<dbReference type="PANTHER" id="PTHR23071:SF1">
    <property type="entry name" value="GPI ETHANOLAMINE PHOSPHATE TRANSFERASE 3"/>
    <property type="match status" value="1"/>
</dbReference>
<dbReference type="PANTHER" id="PTHR23071">
    <property type="entry name" value="PHOSPHATIDYLINOSITOL GLYCAN"/>
    <property type="match status" value="1"/>
</dbReference>
<evidence type="ECO:0000256" key="11">
    <source>
        <dbReference type="SAM" id="MobiDB-lite"/>
    </source>
</evidence>